<dbReference type="EMBL" id="QCYY01000544">
    <property type="protein sequence ID" value="ROT84421.1"/>
    <property type="molecule type" value="Genomic_DNA"/>
</dbReference>
<dbReference type="InterPro" id="IPR006621">
    <property type="entry name" value="Nose-resist-to-fluoxetine_N"/>
</dbReference>
<evidence type="ECO:0000259" key="4">
    <source>
        <dbReference type="Pfam" id="PF01757"/>
    </source>
</evidence>
<feature type="transmembrane region" description="Helical" evidence="2">
    <location>
        <begin position="377"/>
        <end position="395"/>
    </location>
</feature>
<proteinExistence type="predicted"/>
<dbReference type="InterPro" id="IPR052728">
    <property type="entry name" value="O2_lipid_transport_reg"/>
</dbReference>
<reference evidence="6 7" key="2">
    <citation type="submission" date="2019-01" db="EMBL/GenBank/DDBJ databases">
        <title>The decoding of complex shrimp genome reveals the adaptation for benthos swimmer, frequently molting mechanism and breeding impact on genome.</title>
        <authorList>
            <person name="Sun Y."/>
            <person name="Gao Y."/>
            <person name="Yu Y."/>
        </authorList>
    </citation>
    <scope>NUCLEOTIDE SEQUENCE [LARGE SCALE GENOMIC DNA]</scope>
    <source>
        <tissue evidence="6">Muscle</tissue>
    </source>
</reference>
<name>A0A423U6Z1_PENVA</name>
<feature type="chain" id="PRO_5019138337" evidence="3">
    <location>
        <begin position="21"/>
        <end position="1087"/>
    </location>
</feature>
<evidence type="ECO:0000256" key="1">
    <source>
        <dbReference type="SAM" id="MobiDB-lite"/>
    </source>
</evidence>
<comment type="caution">
    <text evidence="6">The sequence shown here is derived from an EMBL/GenBank/DDBJ whole genome shotgun (WGS) entry which is preliminary data.</text>
</comment>
<dbReference type="AlphaFoldDB" id="A0A423U6Z1"/>
<dbReference type="Pfam" id="PF20146">
    <property type="entry name" value="NRF"/>
    <property type="match status" value="1"/>
</dbReference>
<keyword evidence="3" id="KW-0732">Signal</keyword>
<keyword evidence="7" id="KW-1185">Reference proteome</keyword>
<keyword evidence="2" id="KW-0472">Membrane</keyword>
<dbReference type="OrthoDB" id="10006435at2759"/>
<feature type="region of interest" description="Disordered" evidence="1">
    <location>
        <begin position="690"/>
        <end position="713"/>
    </location>
</feature>
<evidence type="ECO:0000313" key="7">
    <source>
        <dbReference type="Proteomes" id="UP000283509"/>
    </source>
</evidence>
<dbReference type="PANTHER" id="PTHR11161">
    <property type="entry name" value="O-ACYLTRANSFERASE"/>
    <property type="match status" value="1"/>
</dbReference>
<dbReference type="Pfam" id="PF01757">
    <property type="entry name" value="Acyl_transf_3"/>
    <property type="match status" value="1"/>
</dbReference>
<feature type="transmembrane region" description="Helical" evidence="2">
    <location>
        <begin position="508"/>
        <end position="531"/>
    </location>
</feature>
<feature type="transmembrane region" description="Helical" evidence="2">
    <location>
        <begin position="608"/>
        <end position="629"/>
    </location>
</feature>
<keyword evidence="2" id="KW-0812">Transmembrane</keyword>
<dbReference type="GO" id="GO:0016747">
    <property type="term" value="F:acyltransferase activity, transferring groups other than amino-acyl groups"/>
    <property type="evidence" value="ECO:0007669"/>
    <property type="project" value="InterPro"/>
</dbReference>
<evidence type="ECO:0000256" key="2">
    <source>
        <dbReference type="SAM" id="Phobius"/>
    </source>
</evidence>
<feature type="transmembrane region" description="Helical" evidence="2">
    <location>
        <begin position="551"/>
        <end position="567"/>
    </location>
</feature>
<keyword evidence="2" id="KW-1133">Transmembrane helix</keyword>
<evidence type="ECO:0000313" key="6">
    <source>
        <dbReference type="EMBL" id="ROT84421.1"/>
    </source>
</evidence>
<feature type="transmembrane region" description="Helical" evidence="2">
    <location>
        <begin position="468"/>
        <end position="488"/>
    </location>
</feature>
<dbReference type="Proteomes" id="UP000283509">
    <property type="component" value="Unassembled WGS sequence"/>
</dbReference>
<evidence type="ECO:0000259" key="5">
    <source>
        <dbReference type="Pfam" id="PF20146"/>
    </source>
</evidence>
<reference evidence="6 7" key="1">
    <citation type="submission" date="2018-04" db="EMBL/GenBank/DDBJ databases">
        <authorList>
            <person name="Zhang X."/>
            <person name="Yuan J."/>
            <person name="Li F."/>
            <person name="Xiang J."/>
        </authorList>
    </citation>
    <scope>NUCLEOTIDE SEQUENCE [LARGE SCALE GENOMIC DNA]</scope>
    <source>
        <tissue evidence="6">Muscle</tissue>
    </source>
</reference>
<gene>
    <name evidence="6" type="ORF">C7M84_022395</name>
</gene>
<organism evidence="6 7">
    <name type="scientific">Penaeus vannamei</name>
    <name type="common">Whiteleg shrimp</name>
    <name type="synonym">Litopenaeus vannamei</name>
    <dbReference type="NCBI Taxonomy" id="6689"/>
    <lineage>
        <taxon>Eukaryota</taxon>
        <taxon>Metazoa</taxon>
        <taxon>Ecdysozoa</taxon>
        <taxon>Arthropoda</taxon>
        <taxon>Crustacea</taxon>
        <taxon>Multicrustacea</taxon>
        <taxon>Malacostraca</taxon>
        <taxon>Eumalacostraca</taxon>
        <taxon>Eucarida</taxon>
        <taxon>Decapoda</taxon>
        <taxon>Dendrobranchiata</taxon>
        <taxon>Penaeoidea</taxon>
        <taxon>Penaeidae</taxon>
        <taxon>Penaeus</taxon>
    </lineage>
</organism>
<feature type="transmembrane region" description="Helical" evidence="2">
    <location>
        <begin position="298"/>
        <end position="318"/>
    </location>
</feature>
<protein>
    <submittedName>
        <fullName evidence="6">Putative nose resistant to fluoxetine protein 6-like</fullName>
    </submittedName>
</protein>
<sequence length="1087" mass="120930">MTVRFFLLLLVQALAMSVAAVSIPAHSSHIITTFRWMLGKHYYPTPSTSLGVKLDVSSSLCLAHSALALASDQPWSLSMWDASGKMTDGVAAGATEARGHAGLCKSVSAEFPGTVASHLHEHRHNMTRHDLALNYLNSDALLLENTVLKGRYCLVSVRDQKSGKSAGGSSQMFASLAGKYGNTYATCIPDTCTAALLQTSLRDQWDEDIVVSVACEGEEEDYFSLPDFGFLSLTLVLVILAVWATALDLQKPCDKSSGCFCTSGRKILHCFSLVQNGPRILSVPVTPNQHQTLDGLRVVSMAWVILAHRYMLFLVSASNPNDILQHMTNWRYWWVFNAYPSVDTFFFISAFLVSVYLKERLHSFTFTGFYVQRYLRLVPTMLYTVWGCGTVLRHLGSGLVWDRTYQDMFGQPCTSSAWYNLLFINNFNDSGDMCLGHLWSLAVEWQFFLVTPLVLIPLYRWPTWRFRWFPLVAMLILSIVVPAVITITKDLPPTASFWEHQSTQMYYNHIYMAPWCRAGPYCVGLAAGWLYHWMAENSITLKPTWIRAGKIMSFVVVASVLTGPSFLTGQGRYWAALYSSLSRPAWGCVIAFFVLNTARGKPGVIAQFFSHPMLAPLCKVSYCMYLVSLPLQTMTTGMAHKNHYDQLTAVYLVVGDLVFSYGASLVLALVVESPCTRLLSLLTSGKLFQRSQPPRPQAKTSVKEAPKRPSNTQELFERDKIISQPHKLARRKVIDVGVLVFHLVSERSAPMPKLPYRVLKMRPLLLLLPPLNLSVASLPPGYLARPGVILEHIGTVSLIGNYVEIDISLDVLSSCNTVFTYLSLLDQYRHSITSDISLTQHQVTSLLSFLSLFQGDLSPFMDRLPRPHPRRQHRGLFNFMGDITSYLFGIATHDELHNATRQISIYTETNSQLIALVPSLVPPHALASFIHRISSETWYTPLFSLANATLLYLLLDSFITPHGLSFLVPLSPDTSFTGYTFTSTYSPLPTLASAVAATTLTASSVARSSSLALADSTLDLSPYALLTVSILLTHLRFPHYCRCPWTFLSPTNHSLLLISGCYPPKVSAIPLPYDQTPPSGASLRCCT</sequence>
<evidence type="ECO:0000256" key="3">
    <source>
        <dbReference type="SAM" id="SignalP"/>
    </source>
</evidence>
<feature type="signal peptide" evidence="3">
    <location>
        <begin position="1"/>
        <end position="20"/>
    </location>
</feature>
<feature type="transmembrane region" description="Helical" evidence="2">
    <location>
        <begin position="338"/>
        <end position="357"/>
    </location>
</feature>
<accession>A0A423U6Z1</accession>
<dbReference type="PANTHER" id="PTHR11161:SF0">
    <property type="entry name" value="O-ACYLTRANSFERASE LIKE PROTEIN"/>
    <property type="match status" value="1"/>
</dbReference>
<feature type="domain" description="Nose resistant-to-fluoxetine protein N-terminal" evidence="5">
    <location>
        <begin position="67"/>
        <end position="199"/>
    </location>
</feature>
<feature type="transmembrane region" description="Helical" evidence="2">
    <location>
        <begin position="228"/>
        <end position="247"/>
    </location>
</feature>
<feature type="transmembrane region" description="Helical" evidence="2">
    <location>
        <begin position="437"/>
        <end position="456"/>
    </location>
</feature>
<feature type="domain" description="Acyltransferase 3" evidence="4">
    <location>
        <begin position="293"/>
        <end position="667"/>
    </location>
</feature>
<feature type="transmembrane region" description="Helical" evidence="2">
    <location>
        <begin position="649"/>
        <end position="671"/>
    </location>
</feature>
<dbReference type="InterPro" id="IPR002656">
    <property type="entry name" value="Acyl_transf_3_dom"/>
</dbReference>